<reference evidence="1" key="2">
    <citation type="journal article" date="2015" name="Data Brief">
        <title>Shoot transcriptome of the giant reed, Arundo donax.</title>
        <authorList>
            <person name="Barrero R.A."/>
            <person name="Guerrero F.D."/>
            <person name="Moolhuijzen P."/>
            <person name="Goolsby J.A."/>
            <person name="Tidwell J."/>
            <person name="Bellgard S.E."/>
            <person name="Bellgard M.I."/>
        </authorList>
    </citation>
    <scope>NUCLEOTIDE SEQUENCE</scope>
    <source>
        <tissue evidence="1">Shoot tissue taken approximately 20 cm above the soil surface</tissue>
    </source>
</reference>
<accession>A0A0A9F6C1</accession>
<name>A0A0A9F6C1_ARUDO</name>
<proteinExistence type="predicted"/>
<dbReference type="AlphaFoldDB" id="A0A0A9F6C1"/>
<reference evidence="1" key="1">
    <citation type="submission" date="2014-09" db="EMBL/GenBank/DDBJ databases">
        <authorList>
            <person name="Magalhaes I.L.F."/>
            <person name="Oliveira U."/>
            <person name="Santos F.R."/>
            <person name="Vidigal T.H.D.A."/>
            <person name="Brescovit A.D."/>
            <person name="Santos A.J."/>
        </authorList>
    </citation>
    <scope>NUCLEOTIDE SEQUENCE</scope>
    <source>
        <tissue evidence="1">Shoot tissue taken approximately 20 cm above the soil surface</tissue>
    </source>
</reference>
<evidence type="ECO:0000313" key="1">
    <source>
        <dbReference type="EMBL" id="JAE08565.1"/>
    </source>
</evidence>
<protein>
    <submittedName>
        <fullName evidence="1">Uncharacterized protein</fullName>
    </submittedName>
</protein>
<dbReference type="EMBL" id="GBRH01189331">
    <property type="protein sequence ID" value="JAE08565.1"/>
    <property type="molecule type" value="Transcribed_RNA"/>
</dbReference>
<organism evidence="1">
    <name type="scientific">Arundo donax</name>
    <name type="common">Giant reed</name>
    <name type="synonym">Donax arundinaceus</name>
    <dbReference type="NCBI Taxonomy" id="35708"/>
    <lineage>
        <taxon>Eukaryota</taxon>
        <taxon>Viridiplantae</taxon>
        <taxon>Streptophyta</taxon>
        <taxon>Embryophyta</taxon>
        <taxon>Tracheophyta</taxon>
        <taxon>Spermatophyta</taxon>
        <taxon>Magnoliopsida</taxon>
        <taxon>Liliopsida</taxon>
        <taxon>Poales</taxon>
        <taxon>Poaceae</taxon>
        <taxon>PACMAD clade</taxon>
        <taxon>Arundinoideae</taxon>
        <taxon>Arundineae</taxon>
        <taxon>Arundo</taxon>
    </lineage>
</organism>
<sequence>MHANPTLEVLNVCLFVYVKIGQELRHEHVCEQYCHHIMNFTCVI</sequence>